<keyword evidence="6" id="KW-1185">Reference proteome</keyword>
<protein>
    <submittedName>
        <fullName evidence="5">Putative oxidoreductase</fullName>
    </submittedName>
</protein>
<dbReference type="InterPro" id="IPR020904">
    <property type="entry name" value="Sc_DH/Rdtase_CS"/>
</dbReference>
<evidence type="ECO:0000313" key="5">
    <source>
        <dbReference type="EMBL" id="RKR73864.1"/>
    </source>
</evidence>
<organism evidence="5 6">
    <name type="scientific">Frondihabitans australicus</name>
    <dbReference type="NCBI Taxonomy" id="386892"/>
    <lineage>
        <taxon>Bacteria</taxon>
        <taxon>Bacillati</taxon>
        <taxon>Actinomycetota</taxon>
        <taxon>Actinomycetes</taxon>
        <taxon>Micrococcales</taxon>
        <taxon>Microbacteriaceae</taxon>
        <taxon>Frondihabitans</taxon>
    </lineage>
</organism>
<comment type="caution">
    <text evidence="5">The sequence shown here is derived from an EMBL/GenBank/DDBJ whole genome shotgun (WGS) entry which is preliminary data.</text>
</comment>
<evidence type="ECO:0000259" key="4">
    <source>
        <dbReference type="SMART" id="SM00822"/>
    </source>
</evidence>
<proteinExistence type="inferred from homology"/>
<evidence type="ECO:0000256" key="2">
    <source>
        <dbReference type="ARBA" id="ARBA00023002"/>
    </source>
</evidence>
<dbReference type="InterPro" id="IPR002347">
    <property type="entry name" value="SDR_fam"/>
</dbReference>
<dbReference type="PRINTS" id="PR00080">
    <property type="entry name" value="SDRFAMILY"/>
</dbReference>
<dbReference type="PANTHER" id="PTHR44196">
    <property type="entry name" value="DEHYDROGENASE/REDUCTASE SDR FAMILY MEMBER 7B"/>
    <property type="match status" value="1"/>
</dbReference>
<dbReference type="PROSITE" id="PS51257">
    <property type="entry name" value="PROKAR_LIPOPROTEIN"/>
    <property type="match status" value="1"/>
</dbReference>
<keyword evidence="2" id="KW-0560">Oxidoreductase</keyword>
<dbReference type="InterPro" id="IPR036291">
    <property type="entry name" value="NAD(P)-bd_dom_sf"/>
</dbReference>
<evidence type="ECO:0000256" key="3">
    <source>
        <dbReference type="RuleBase" id="RU000363"/>
    </source>
</evidence>
<evidence type="ECO:0000313" key="6">
    <source>
        <dbReference type="Proteomes" id="UP000280008"/>
    </source>
</evidence>
<dbReference type="PRINTS" id="PR00081">
    <property type="entry name" value="GDHRDH"/>
</dbReference>
<dbReference type="GO" id="GO:0016020">
    <property type="term" value="C:membrane"/>
    <property type="evidence" value="ECO:0007669"/>
    <property type="project" value="TreeGrafter"/>
</dbReference>
<dbReference type="SUPFAM" id="SSF51735">
    <property type="entry name" value="NAD(P)-binding Rossmann-fold domains"/>
    <property type="match status" value="1"/>
</dbReference>
<name>A0A495ICX7_9MICO</name>
<dbReference type="Gene3D" id="3.40.50.720">
    <property type="entry name" value="NAD(P)-binding Rossmann-like Domain"/>
    <property type="match status" value="1"/>
</dbReference>
<feature type="domain" description="Ketoreductase" evidence="4">
    <location>
        <begin position="34"/>
        <end position="208"/>
    </location>
</feature>
<dbReference type="GO" id="GO:0016491">
    <property type="term" value="F:oxidoreductase activity"/>
    <property type="evidence" value="ECO:0007669"/>
    <property type="project" value="UniProtKB-KW"/>
</dbReference>
<gene>
    <name evidence="5" type="ORF">C8E83_0961</name>
</gene>
<dbReference type="Pfam" id="PF00106">
    <property type="entry name" value="adh_short"/>
    <property type="match status" value="1"/>
</dbReference>
<dbReference type="SMART" id="SM00822">
    <property type="entry name" value="PKS_KR"/>
    <property type="match status" value="1"/>
</dbReference>
<dbReference type="InterPro" id="IPR057326">
    <property type="entry name" value="KR_dom"/>
</dbReference>
<accession>A0A495ICX7</accession>
<dbReference type="AlphaFoldDB" id="A0A495ICX7"/>
<dbReference type="EMBL" id="RBKS01000001">
    <property type="protein sequence ID" value="RKR73864.1"/>
    <property type="molecule type" value="Genomic_DNA"/>
</dbReference>
<evidence type="ECO:0000256" key="1">
    <source>
        <dbReference type="ARBA" id="ARBA00006484"/>
    </source>
</evidence>
<dbReference type="PROSITE" id="PS00061">
    <property type="entry name" value="ADH_SHORT"/>
    <property type="match status" value="1"/>
</dbReference>
<dbReference type="PANTHER" id="PTHR44196:SF1">
    <property type="entry name" value="DEHYDROGENASE_REDUCTASE SDR FAMILY MEMBER 7B"/>
    <property type="match status" value="1"/>
</dbReference>
<sequence>MREILRGTLAPCLSAPFLGSCALGTMEDMKTTEHTILITGGTSGLGLGLAQRLQAEGNSVIVAGRRRELLAQIERDNPGITGVELDVSDPESIERVSRELIATRPELDVVITMAGIMEPEDLHTPAFLETAERIVTTNLLGTIRTVAAFTEHLQSKPDAAVMTVSSGLAFVPLAQTPTYSATKAAVHSFTEILRVQLADTSVEVLELVPPAVATTLMGQDEDTTGRAMPVDEYLDEVMQLLRDGAARGERGGEVLVERVKFLRNAAVEGRYDQVLGMLAASH</sequence>
<reference evidence="5 6" key="1">
    <citation type="submission" date="2018-10" db="EMBL/GenBank/DDBJ databases">
        <title>Sequencing the genomes of 1000 actinobacteria strains.</title>
        <authorList>
            <person name="Klenk H.-P."/>
        </authorList>
    </citation>
    <scope>NUCLEOTIDE SEQUENCE [LARGE SCALE GENOMIC DNA]</scope>
    <source>
        <strain evidence="5 6">DSM 17894</strain>
    </source>
</reference>
<dbReference type="Proteomes" id="UP000280008">
    <property type="component" value="Unassembled WGS sequence"/>
</dbReference>
<comment type="similarity">
    <text evidence="1 3">Belongs to the short-chain dehydrogenases/reductases (SDR) family.</text>
</comment>